<protein>
    <recommendedName>
        <fullName evidence="6">GRF-type domain-containing protein</fullName>
    </recommendedName>
</protein>
<feature type="transmembrane region" description="Helical" evidence="5">
    <location>
        <begin position="168"/>
        <end position="187"/>
    </location>
</feature>
<evidence type="ECO:0000256" key="1">
    <source>
        <dbReference type="ARBA" id="ARBA00022723"/>
    </source>
</evidence>
<feature type="transmembrane region" description="Helical" evidence="5">
    <location>
        <begin position="137"/>
        <end position="156"/>
    </location>
</feature>
<dbReference type="EMBL" id="JASCZI010030766">
    <property type="protein sequence ID" value="MED6124708.1"/>
    <property type="molecule type" value="Genomic_DNA"/>
</dbReference>
<dbReference type="InterPro" id="IPR010666">
    <property type="entry name" value="Znf_GRF"/>
</dbReference>
<organism evidence="7 8">
    <name type="scientific">Stylosanthes scabra</name>
    <dbReference type="NCBI Taxonomy" id="79078"/>
    <lineage>
        <taxon>Eukaryota</taxon>
        <taxon>Viridiplantae</taxon>
        <taxon>Streptophyta</taxon>
        <taxon>Embryophyta</taxon>
        <taxon>Tracheophyta</taxon>
        <taxon>Spermatophyta</taxon>
        <taxon>Magnoliopsida</taxon>
        <taxon>eudicotyledons</taxon>
        <taxon>Gunneridae</taxon>
        <taxon>Pentapetalae</taxon>
        <taxon>rosids</taxon>
        <taxon>fabids</taxon>
        <taxon>Fabales</taxon>
        <taxon>Fabaceae</taxon>
        <taxon>Papilionoideae</taxon>
        <taxon>50 kb inversion clade</taxon>
        <taxon>dalbergioids sensu lato</taxon>
        <taxon>Dalbergieae</taxon>
        <taxon>Pterocarpus clade</taxon>
        <taxon>Stylosanthes</taxon>
    </lineage>
</organism>
<proteinExistence type="predicted"/>
<keyword evidence="5" id="KW-0472">Membrane</keyword>
<keyword evidence="5" id="KW-0812">Transmembrane</keyword>
<evidence type="ECO:0000256" key="5">
    <source>
        <dbReference type="SAM" id="Phobius"/>
    </source>
</evidence>
<evidence type="ECO:0000256" key="2">
    <source>
        <dbReference type="ARBA" id="ARBA00022771"/>
    </source>
</evidence>
<name>A0ABU6RKT8_9FABA</name>
<feature type="domain" description="GRF-type" evidence="6">
    <location>
        <begin position="55"/>
        <end position="99"/>
    </location>
</feature>
<keyword evidence="8" id="KW-1185">Reference proteome</keyword>
<sequence>MPLLSSPGRLWCCELTSKMKLNNNQGFGCSLRSRSQSSWARIPSRGRGCKVPQWCGCGLRPVLQWSGTELNPDRPFYGCPNYNTCGQRWCGLFVWADVEEDEGIVGRAQCETKEDQKKMSLASRVCKLESEIRVLRCWGLGLSIVMLVVLFGFGGYGLGLGGLNPGVGINLIISYILRAIPTLAPYIRSMLGLAEVKWLCFSMVVCLVLCFSQELLLLGAR</sequence>
<keyword evidence="3" id="KW-0862">Zinc</keyword>
<reference evidence="7 8" key="1">
    <citation type="journal article" date="2023" name="Plants (Basel)">
        <title>Bridging the Gap: Combining Genomics and Transcriptomics Approaches to Understand Stylosanthes scabra, an Orphan Legume from the Brazilian Caatinga.</title>
        <authorList>
            <person name="Ferreira-Neto J.R.C."/>
            <person name="da Silva M.D."/>
            <person name="Binneck E."/>
            <person name="de Melo N.F."/>
            <person name="da Silva R.H."/>
            <person name="de Melo A.L.T.M."/>
            <person name="Pandolfi V."/>
            <person name="Bustamante F.O."/>
            <person name="Brasileiro-Vidal A.C."/>
            <person name="Benko-Iseppon A.M."/>
        </authorList>
    </citation>
    <scope>NUCLEOTIDE SEQUENCE [LARGE SCALE GENOMIC DNA]</scope>
    <source>
        <tissue evidence="7">Leaves</tissue>
    </source>
</reference>
<evidence type="ECO:0000256" key="4">
    <source>
        <dbReference type="PROSITE-ProRule" id="PRU01343"/>
    </source>
</evidence>
<evidence type="ECO:0000259" key="6">
    <source>
        <dbReference type="PROSITE" id="PS51999"/>
    </source>
</evidence>
<evidence type="ECO:0000313" key="8">
    <source>
        <dbReference type="Proteomes" id="UP001341840"/>
    </source>
</evidence>
<dbReference type="PROSITE" id="PS51999">
    <property type="entry name" value="ZF_GRF"/>
    <property type="match status" value="1"/>
</dbReference>
<keyword evidence="1" id="KW-0479">Metal-binding</keyword>
<gene>
    <name evidence="7" type="ORF">PIB30_061497</name>
</gene>
<evidence type="ECO:0000313" key="7">
    <source>
        <dbReference type="EMBL" id="MED6124708.1"/>
    </source>
</evidence>
<keyword evidence="2 4" id="KW-0863">Zinc-finger</keyword>
<dbReference type="Proteomes" id="UP001341840">
    <property type="component" value="Unassembled WGS sequence"/>
</dbReference>
<keyword evidence="5" id="KW-1133">Transmembrane helix</keyword>
<accession>A0ABU6RKT8</accession>
<evidence type="ECO:0000256" key="3">
    <source>
        <dbReference type="ARBA" id="ARBA00022833"/>
    </source>
</evidence>
<comment type="caution">
    <text evidence="7">The sequence shown here is derived from an EMBL/GenBank/DDBJ whole genome shotgun (WGS) entry which is preliminary data.</text>
</comment>
<feature type="transmembrane region" description="Helical" evidence="5">
    <location>
        <begin position="199"/>
        <end position="220"/>
    </location>
</feature>